<feature type="domain" description="HNH nuclease" evidence="1">
    <location>
        <begin position="214"/>
        <end position="264"/>
    </location>
</feature>
<name>A0ABP7LJQ3_9GAMM</name>
<evidence type="ECO:0000313" key="2">
    <source>
        <dbReference type="EMBL" id="GAA3902449.1"/>
    </source>
</evidence>
<dbReference type="InterPro" id="IPR003615">
    <property type="entry name" value="HNH_nuc"/>
</dbReference>
<dbReference type="SMART" id="SM00507">
    <property type="entry name" value="HNHc"/>
    <property type="match status" value="1"/>
</dbReference>
<keyword evidence="3" id="KW-1185">Reference proteome</keyword>
<proteinExistence type="predicted"/>
<dbReference type="Proteomes" id="UP001500133">
    <property type="component" value="Unassembled WGS sequence"/>
</dbReference>
<evidence type="ECO:0000313" key="3">
    <source>
        <dbReference type="Proteomes" id="UP001500133"/>
    </source>
</evidence>
<gene>
    <name evidence="2" type="ORF">GCM10022228_11090</name>
</gene>
<dbReference type="CDD" id="cd00085">
    <property type="entry name" value="HNHc"/>
    <property type="match status" value="1"/>
</dbReference>
<dbReference type="RefSeq" id="WP_344703164.1">
    <property type="nucleotide sequence ID" value="NZ_BAAAZT010000048.1"/>
</dbReference>
<sequence length="393" mass="44527">MKLDVDFSSLIAAVTRMGPPVDIDPLTLNAENPPLVKKELQAASTPPPELEIPEGGLEVSDLSQLETPGDLLMWQGQQVLLYIQDHRSRFEDAEIEGAKGNRVHISFCQKLEEMRARGRFERYVVTRDHSEYFHITGRSYGGREQTAMTDLKVCKLCLRKLNYGGYAVPGNKAAFNNFSFVRFFEQYDSFFPYHPSRKPGASESYTQDWKKVSQSYRAAKSYRCENCAVDLSQHPYLLHTHHINGVRSDNTENNLKALCIDCHSKESNHGHMAVPHKIRQEIAQLRQEQRKANIQTWHSVFMLADPGINGIIYHLKAFNSPLPEVGFGIRGTDGNIVIRAELAWPSCRVGVAISKEDAAKAKLINWNLYSVGEFFENPGKFLRMLKIGVSDKK</sequence>
<dbReference type="EMBL" id="BAAAZT010000048">
    <property type="protein sequence ID" value="GAA3902449.1"/>
    <property type="molecule type" value="Genomic_DNA"/>
</dbReference>
<reference evidence="3" key="1">
    <citation type="journal article" date="2019" name="Int. J. Syst. Evol. Microbiol.">
        <title>The Global Catalogue of Microorganisms (GCM) 10K type strain sequencing project: providing services to taxonomists for standard genome sequencing and annotation.</title>
        <authorList>
            <consortium name="The Broad Institute Genomics Platform"/>
            <consortium name="The Broad Institute Genome Sequencing Center for Infectious Disease"/>
            <person name="Wu L."/>
            <person name="Ma J."/>
        </authorList>
    </citation>
    <scope>NUCLEOTIDE SEQUENCE [LARGE SCALE GENOMIC DNA]</scope>
    <source>
        <strain evidence="3">JCM 16914</strain>
    </source>
</reference>
<protein>
    <recommendedName>
        <fullName evidence="1">HNH nuclease domain-containing protein</fullName>
    </recommendedName>
</protein>
<comment type="caution">
    <text evidence="2">The sequence shown here is derived from an EMBL/GenBank/DDBJ whole genome shotgun (WGS) entry which is preliminary data.</text>
</comment>
<evidence type="ECO:0000259" key="1">
    <source>
        <dbReference type="SMART" id="SM00507"/>
    </source>
</evidence>
<organism evidence="2 3">
    <name type="scientific">Halomonas cibimaris</name>
    <dbReference type="NCBI Taxonomy" id="657012"/>
    <lineage>
        <taxon>Bacteria</taxon>
        <taxon>Pseudomonadati</taxon>
        <taxon>Pseudomonadota</taxon>
        <taxon>Gammaproteobacteria</taxon>
        <taxon>Oceanospirillales</taxon>
        <taxon>Halomonadaceae</taxon>
        <taxon>Halomonas</taxon>
    </lineage>
</organism>
<accession>A0ABP7LJQ3</accession>